<dbReference type="GO" id="GO:0018773">
    <property type="term" value="F:acetylpyruvate hydrolase activity"/>
    <property type="evidence" value="ECO:0007669"/>
    <property type="project" value="TreeGrafter"/>
</dbReference>
<dbReference type="SUPFAM" id="SSF56529">
    <property type="entry name" value="FAH"/>
    <property type="match status" value="1"/>
</dbReference>
<dbReference type="InterPro" id="IPR011234">
    <property type="entry name" value="Fumarylacetoacetase-like_C"/>
</dbReference>
<keyword evidence="1" id="KW-0479">Metal-binding</keyword>
<keyword evidence="4" id="KW-1185">Reference proteome</keyword>
<dbReference type="PANTHER" id="PTHR11820">
    <property type="entry name" value="ACYLPYRUVASE"/>
    <property type="match status" value="1"/>
</dbReference>
<keyword evidence="3" id="KW-0378">Hydrolase</keyword>
<dbReference type="GO" id="GO:0046872">
    <property type="term" value="F:metal ion binding"/>
    <property type="evidence" value="ECO:0007669"/>
    <property type="project" value="UniProtKB-KW"/>
</dbReference>
<dbReference type="EMBL" id="JAAGAB010000002">
    <property type="protein sequence ID" value="NDV00721.1"/>
    <property type="molecule type" value="Genomic_DNA"/>
</dbReference>
<evidence type="ECO:0000313" key="4">
    <source>
        <dbReference type="Proteomes" id="UP000474757"/>
    </source>
</evidence>
<evidence type="ECO:0000256" key="1">
    <source>
        <dbReference type="ARBA" id="ARBA00022723"/>
    </source>
</evidence>
<organism evidence="3 4">
    <name type="scientific">Pseudoroseicyclus tamaricis</name>
    <dbReference type="NCBI Taxonomy" id="2705421"/>
    <lineage>
        <taxon>Bacteria</taxon>
        <taxon>Pseudomonadati</taxon>
        <taxon>Pseudomonadota</taxon>
        <taxon>Alphaproteobacteria</taxon>
        <taxon>Rhodobacterales</taxon>
        <taxon>Paracoccaceae</taxon>
        <taxon>Pseudoroseicyclus</taxon>
    </lineage>
</organism>
<evidence type="ECO:0000313" key="3">
    <source>
        <dbReference type="EMBL" id="NDV00721.1"/>
    </source>
</evidence>
<proteinExistence type="predicted"/>
<reference evidence="3 4" key="1">
    <citation type="submission" date="2020-02" db="EMBL/GenBank/DDBJ databases">
        <title>Pseudoroseicyclus tamarix, sp. nov., isolated from offshore sediment of a Tamarix chinensis forest.</title>
        <authorList>
            <person name="Gai Y."/>
        </authorList>
    </citation>
    <scope>NUCLEOTIDE SEQUENCE [LARGE SCALE GENOMIC DNA]</scope>
    <source>
        <strain evidence="3 4">CLL3-39</strain>
    </source>
</reference>
<protein>
    <submittedName>
        <fullName evidence="3">Fumarylacetoacetate hydrolase family protein</fullName>
    </submittedName>
</protein>
<dbReference type="PANTHER" id="PTHR11820:SF90">
    <property type="entry name" value="FLUTATHIONE S-TRANSFERASE"/>
    <property type="match status" value="1"/>
</dbReference>
<dbReference type="Pfam" id="PF01557">
    <property type="entry name" value="FAA_hydrolase"/>
    <property type="match status" value="1"/>
</dbReference>
<dbReference type="Proteomes" id="UP000474757">
    <property type="component" value="Unassembled WGS sequence"/>
</dbReference>
<gene>
    <name evidence="3" type="ORF">GZA08_07035</name>
</gene>
<dbReference type="InterPro" id="IPR036663">
    <property type="entry name" value="Fumarylacetoacetase_C_sf"/>
</dbReference>
<comment type="caution">
    <text evidence="3">The sequence shown here is derived from an EMBL/GenBank/DDBJ whole genome shotgun (WGS) entry which is preliminary data.</text>
</comment>
<feature type="domain" description="Fumarylacetoacetase-like C-terminal" evidence="2">
    <location>
        <begin position="27"/>
        <end position="213"/>
    </location>
</feature>
<evidence type="ECO:0000259" key="2">
    <source>
        <dbReference type="Pfam" id="PF01557"/>
    </source>
</evidence>
<dbReference type="AlphaFoldDB" id="A0A6B2JHF9"/>
<name>A0A6B2JHF9_9RHOB</name>
<dbReference type="Gene3D" id="3.90.850.10">
    <property type="entry name" value="Fumarylacetoacetase-like, C-terminal domain"/>
    <property type="match status" value="1"/>
</dbReference>
<dbReference type="RefSeq" id="WP_163891475.1">
    <property type="nucleotide sequence ID" value="NZ_JAAFYS010000002.1"/>
</dbReference>
<sequence length="222" mass="23548">MAFVFEPPAQPSLAIENVGERFPVRRIFCVGRNYAAHAAEMGSEVDREAPFYFTKSAHALLPEGEDLPYPPGTKDLHHEVELVVALGEGGAIFGHAVGLDMTRRDLQDAAKAARRPWATGKDFEGSAIIGAITPGPLEGDRIALKVNGETRQEGPLELMVWDVPSLMDHLATLYTLQAGDLIMTGTPAGVGPVGPGDVLEAEVPGLAPLRVTIATGSSGRMT</sequence>
<accession>A0A6B2JHF9</accession>